<name>A0A7W7WF42_9ACTN</name>
<dbReference type="InterPro" id="IPR019026">
    <property type="entry name" value="Peptidase_M64_IgA"/>
</dbReference>
<evidence type="ECO:0000256" key="1">
    <source>
        <dbReference type="SAM" id="SignalP"/>
    </source>
</evidence>
<dbReference type="Gene3D" id="3.40.390.10">
    <property type="entry name" value="Collagenase (Catalytic Domain)"/>
    <property type="match status" value="1"/>
</dbReference>
<dbReference type="Proteomes" id="UP000573327">
    <property type="component" value="Unassembled WGS sequence"/>
</dbReference>
<evidence type="ECO:0008006" key="4">
    <source>
        <dbReference type="Google" id="ProtNLM"/>
    </source>
</evidence>
<comment type="caution">
    <text evidence="2">The sequence shown here is derived from an EMBL/GenBank/DDBJ whole genome shotgun (WGS) entry which is preliminary data.</text>
</comment>
<reference evidence="2 3" key="1">
    <citation type="submission" date="2020-08" db="EMBL/GenBank/DDBJ databases">
        <title>Sequencing the genomes of 1000 actinobacteria strains.</title>
        <authorList>
            <person name="Klenk H.-P."/>
        </authorList>
    </citation>
    <scope>NUCLEOTIDE SEQUENCE [LARGE SCALE GENOMIC DNA]</scope>
    <source>
        <strain evidence="2 3">DSM 44786</strain>
    </source>
</reference>
<organism evidence="2 3">
    <name type="scientific">Kitasatospora gansuensis</name>
    <dbReference type="NCBI Taxonomy" id="258050"/>
    <lineage>
        <taxon>Bacteria</taxon>
        <taxon>Bacillati</taxon>
        <taxon>Actinomycetota</taxon>
        <taxon>Actinomycetes</taxon>
        <taxon>Kitasatosporales</taxon>
        <taxon>Streptomycetaceae</taxon>
        <taxon>Kitasatospora</taxon>
    </lineage>
</organism>
<feature type="chain" id="PRO_5030680778" description="IgA peptidase M64" evidence="1">
    <location>
        <begin position="28"/>
        <end position="440"/>
    </location>
</feature>
<accession>A0A7W7WF42</accession>
<protein>
    <recommendedName>
        <fullName evidence="4">IgA peptidase M64</fullName>
    </recommendedName>
</protein>
<keyword evidence="1" id="KW-0732">Signal</keyword>
<dbReference type="EMBL" id="JACHJR010000001">
    <property type="protein sequence ID" value="MBB4945402.1"/>
    <property type="molecule type" value="Genomic_DNA"/>
</dbReference>
<feature type="signal peptide" evidence="1">
    <location>
        <begin position="1"/>
        <end position="27"/>
    </location>
</feature>
<proteinExistence type="predicted"/>
<sequence length="440" mass="46309">MHRSRISTLALAGALALAALGSTPASAAPAPVTRPGHQVESFAEDGTISRAEAPANSPFATAPALSAAAGVAGVAGDGTVTPIVQSGATAAKLDIVMIGDGYTADQQAKFRADATAKWQEISAVEPYKTYRGLFNVWAVEAVSAQSGVTGDPDQATVRQTALGSYFWCDGVERLLCVDTDAVERYAAKAPQADLVVVVANSTKYGGAGYNDVVSSLGYSGIATVAGGNALSGQIAVHETGHSLGLLADEYFYAGQGTYQGKEPGEANITKQTAAQLRRSHTKWYRWLGQTSPDGGTVGAYLGGGYYPQGLYRPTDNSIMRSLGREFNLPGREAMIAGFYRYASTLASATPTTAKLTPADRLSVELPAPGTRLRWYLDGRELTALRDRTELALTELKLTGPKDRSHRLTAVATDPTTAVRDPELRAGLTDSLSWELTSSPR</sequence>
<dbReference type="AlphaFoldDB" id="A0A7W7WF42"/>
<dbReference type="InterPro" id="IPR024079">
    <property type="entry name" value="MetalloPept_cat_dom_sf"/>
</dbReference>
<dbReference type="GO" id="GO:0008237">
    <property type="term" value="F:metallopeptidase activity"/>
    <property type="evidence" value="ECO:0007669"/>
    <property type="project" value="InterPro"/>
</dbReference>
<evidence type="ECO:0000313" key="3">
    <source>
        <dbReference type="Proteomes" id="UP000573327"/>
    </source>
</evidence>
<evidence type="ECO:0000313" key="2">
    <source>
        <dbReference type="EMBL" id="MBB4945402.1"/>
    </source>
</evidence>
<gene>
    <name evidence="2" type="ORF">F4556_000937</name>
</gene>
<dbReference type="RefSeq" id="WP_184911838.1">
    <property type="nucleotide sequence ID" value="NZ_JACHJR010000001.1"/>
</dbReference>
<keyword evidence="3" id="KW-1185">Reference proteome</keyword>
<dbReference type="Pfam" id="PF09471">
    <property type="entry name" value="Peptidase_M64"/>
    <property type="match status" value="2"/>
</dbReference>